<dbReference type="Pfam" id="PF00172">
    <property type="entry name" value="Zn_clus"/>
    <property type="match status" value="1"/>
</dbReference>
<dbReference type="InterPro" id="IPR007219">
    <property type="entry name" value="XnlR_reg_dom"/>
</dbReference>
<dbReference type="GeneID" id="95985039"/>
<feature type="domain" description="Zn(2)-C6 fungal-type" evidence="5">
    <location>
        <begin position="10"/>
        <end position="39"/>
    </location>
</feature>
<gene>
    <name evidence="6" type="ORF">Q8F55_003996</name>
</gene>
<name>A0ABR3Q6B0_9TREE</name>
<comment type="caution">
    <text evidence="6">The sequence shown here is derived from an EMBL/GenBank/DDBJ whole genome shotgun (WGS) entry which is preliminary data.</text>
</comment>
<dbReference type="RefSeq" id="XP_069209940.1">
    <property type="nucleotide sequence ID" value="XM_069352522.1"/>
</dbReference>
<dbReference type="EMBL" id="JBBXJM010000003">
    <property type="protein sequence ID" value="KAL1409996.1"/>
    <property type="molecule type" value="Genomic_DNA"/>
</dbReference>
<dbReference type="Pfam" id="PF04082">
    <property type="entry name" value="Fungal_trans"/>
    <property type="match status" value="1"/>
</dbReference>
<proteinExistence type="predicted"/>
<dbReference type="PROSITE" id="PS50048">
    <property type="entry name" value="ZN2_CY6_FUNGAL_2"/>
    <property type="match status" value="1"/>
</dbReference>
<keyword evidence="2" id="KW-0479">Metal-binding</keyword>
<comment type="subcellular location">
    <subcellularLocation>
        <location evidence="1">Nucleus</location>
    </subcellularLocation>
</comment>
<dbReference type="PANTHER" id="PTHR31001">
    <property type="entry name" value="UNCHARACTERIZED TRANSCRIPTIONAL REGULATORY PROTEIN"/>
    <property type="match status" value="1"/>
</dbReference>
<accession>A0ABR3Q6B0</accession>
<evidence type="ECO:0000313" key="6">
    <source>
        <dbReference type="EMBL" id="KAL1409996.1"/>
    </source>
</evidence>
<keyword evidence="7" id="KW-1185">Reference proteome</keyword>
<dbReference type="InterPro" id="IPR036864">
    <property type="entry name" value="Zn2-C6_fun-type_DNA-bd_sf"/>
</dbReference>
<evidence type="ECO:0000313" key="7">
    <source>
        <dbReference type="Proteomes" id="UP001565368"/>
    </source>
</evidence>
<dbReference type="CDD" id="cd12148">
    <property type="entry name" value="fungal_TF_MHR"/>
    <property type="match status" value="1"/>
</dbReference>
<dbReference type="InterPro" id="IPR050613">
    <property type="entry name" value="Sec_Metabolite_Reg"/>
</dbReference>
<feature type="compositionally biased region" description="Basic and acidic residues" evidence="4">
    <location>
        <begin position="45"/>
        <end position="55"/>
    </location>
</feature>
<organism evidence="6 7">
    <name type="scientific">Vanrija albida</name>
    <dbReference type="NCBI Taxonomy" id="181172"/>
    <lineage>
        <taxon>Eukaryota</taxon>
        <taxon>Fungi</taxon>
        <taxon>Dikarya</taxon>
        <taxon>Basidiomycota</taxon>
        <taxon>Agaricomycotina</taxon>
        <taxon>Tremellomycetes</taxon>
        <taxon>Trichosporonales</taxon>
        <taxon>Trichosporonaceae</taxon>
        <taxon>Vanrija</taxon>
    </lineage>
</organism>
<feature type="compositionally biased region" description="Low complexity" evidence="4">
    <location>
        <begin position="59"/>
        <end position="71"/>
    </location>
</feature>
<dbReference type="Proteomes" id="UP001565368">
    <property type="component" value="Unassembled WGS sequence"/>
</dbReference>
<dbReference type="InterPro" id="IPR001138">
    <property type="entry name" value="Zn2Cys6_DnaBD"/>
</dbReference>
<feature type="region of interest" description="Disordered" evidence="4">
    <location>
        <begin position="36"/>
        <end position="71"/>
    </location>
</feature>
<evidence type="ECO:0000256" key="4">
    <source>
        <dbReference type="SAM" id="MobiDB-lite"/>
    </source>
</evidence>
<evidence type="ECO:0000259" key="5">
    <source>
        <dbReference type="PROSITE" id="PS50048"/>
    </source>
</evidence>
<keyword evidence="3" id="KW-0539">Nucleus</keyword>
<evidence type="ECO:0000256" key="2">
    <source>
        <dbReference type="ARBA" id="ARBA00022723"/>
    </source>
</evidence>
<sequence length="652" mass="70077">MASVGRPRQACLPCYKRKIKCDRGYPCAQCISRGSQARCDNPTELPKRRSPEAPRRRSASPPARRARSRSLSAPADLGVLTTDAVAFTAARCAEVAREPVFVSTMLDVFGLGLRTTADMLRGVARTPVLGPAAREAVERAIGQLPSAYEASVLVAFYFESAEWLTRVLDGDGYAAEVASQLDANDPAPAALALHFAVLCVAMHLADAGTRAVLGLTEPEGQERAAAYYATSKELLLASDFFANHNLESLQCIVLYGVYLYNTDAGPDEHAALLGAAIKIGYGLGLNRLAADGAIPDELWPPAWRSAARRDLGRRVWWALVSYDWTLSRVAAGTYCIAPRLNFTVLPGNHDAVADGAAPMDTYTSASCFILRRHYDTLQRECQDHRADHGACDYAFVLTRSDTRLAALEQLLPAHYASLAGAQAAAARLSRPVVAEYLVLRVVHAARIVRTHRPFMLLGLTDAAYAPSVERCATAAERILRDVQLASVHAPLLLSYWVLLNEAYYAAMILFFHLAYAASAAQRDAQRALLQTTLSTFHHAAATSAIARNASRILDGLLAAEDQIRAIRLTSGCAARSAQGQTLRQVIERIVGIGGDAAPDPAEVPQPLDLSWLFAPDGTINDLSAASVFPPGDSVDLDALLGLVGWDGSPPPA</sequence>
<dbReference type="PANTHER" id="PTHR31001:SF76">
    <property type="entry name" value="ZN(2)-C6 FUNGAL-TYPE DOMAIN-CONTAINING PROTEIN"/>
    <property type="match status" value="1"/>
</dbReference>
<evidence type="ECO:0000256" key="1">
    <source>
        <dbReference type="ARBA" id="ARBA00004123"/>
    </source>
</evidence>
<dbReference type="Gene3D" id="4.10.240.10">
    <property type="entry name" value="Zn(2)-C6 fungal-type DNA-binding domain"/>
    <property type="match status" value="1"/>
</dbReference>
<dbReference type="SMART" id="SM00066">
    <property type="entry name" value="GAL4"/>
    <property type="match status" value="1"/>
</dbReference>
<reference evidence="6 7" key="1">
    <citation type="submission" date="2023-08" db="EMBL/GenBank/DDBJ databases">
        <title>Annotated Genome Sequence of Vanrija albida AlHP1.</title>
        <authorList>
            <person name="Herzog R."/>
        </authorList>
    </citation>
    <scope>NUCLEOTIDE SEQUENCE [LARGE SCALE GENOMIC DNA]</scope>
    <source>
        <strain evidence="6 7">AlHP1</strain>
    </source>
</reference>
<dbReference type="CDD" id="cd00067">
    <property type="entry name" value="GAL4"/>
    <property type="match status" value="1"/>
</dbReference>
<evidence type="ECO:0000256" key="3">
    <source>
        <dbReference type="ARBA" id="ARBA00023242"/>
    </source>
</evidence>
<dbReference type="SUPFAM" id="SSF57701">
    <property type="entry name" value="Zn2/Cys6 DNA-binding domain"/>
    <property type="match status" value="1"/>
</dbReference>
<protein>
    <recommendedName>
        <fullName evidence="5">Zn(2)-C6 fungal-type domain-containing protein</fullName>
    </recommendedName>
</protein>